<evidence type="ECO:0000256" key="6">
    <source>
        <dbReference type="HAMAP-Rule" id="MF_03135"/>
    </source>
</evidence>
<dbReference type="SUPFAM" id="SSF54713">
    <property type="entry name" value="Elongation factor Ts (EF-Ts), dimerisation domain"/>
    <property type="match status" value="1"/>
</dbReference>
<evidence type="ECO:0000259" key="7">
    <source>
        <dbReference type="Pfam" id="PF00889"/>
    </source>
</evidence>
<evidence type="ECO:0000256" key="2">
    <source>
        <dbReference type="ARBA" id="ARBA00022768"/>
    </source>
</evidence>
<protein>
    <recommendedName>
        <fullName evidence="6">Elongation factor Ts, mitochondrial</fullName>
        <shortName evidence="6">EF-Ts</shortName>
        <shortName evidence="6">EF-TsMt</shortName>
    </recommendedName>
</protein>
<gene>
    <name evidence="6" type="primary">TSF1</name>
    <name evidence="8" type="ORF">AGABI1DRAFT_96997</name>
</gene>
<name>K5XKY3_AGABU</name>
<dbReference type="FunCoup" id="K5XKY3">
    <property type="interactions" value="277"/>
</dbReference>
<dbReference type="OrthoDB" id="277235at2759"/>
<dbReference type="GO" id="GO:0003746">
    <property type="term" value="F:translation elongation factor activity"/>
    <property type="evidence" value="ECO:0007669"/>
    <property type="project" value="UniProtKB-UniRule"/>
</dbReference>
<keyword evidence="5 6" id="KW-0496">Mitochondrion</keyword>
<dbReference type="HAMAP" id="MF_00050">
    <property type="entry name" value="EF_Ts"/>
    <property type="match status" value="1"/>
</dbReference>
<evidence type="ECO:0000256" key="5">
    <source>
        <dbReference type="ARBA" id="ARBA00023128"/>
    </source>
</evidence>
<organism evidence="8 9">
    <name type="scientific">Agaricus bisporus var. burnettii (strain JB137-S8 / ATCC MYA-4627 / FGSC 10392)</name>
    <name type="common">White button mushroom</name>
    <dbReference type="NCBI Taxonomy" id="597362"/>
    <lineage>
        <taxon>Eukaryota</taxon>
        <taxon>Fungi</taxon>
        <taxon>Dikarya</taxon>
        <taxon>Basidiomycota</taxon>
        <taxon>Agaricomycotina</taxon>
        <taxon>Agaricomycetes</taxon>
        <taxon>Agaricomycetidae</taxon>
        <taxon>Agaricales</taxon>
        <taxon>Agaricineae</taxon>
        <taxon>Agaricaceae</taxon>
        <taxon>Agaricus</taxon>
    </lineage>
</organism>
<dbReference type="InterPro" id="IPR036402">
    <property type="entry name" value="EF-Ts_dimer_sf"/>
</dbReference>
<dbReference type="HOGENOM" id="CLU_047155_4_1_1"/>
<dbReference type="InterPro" id="IPR014039">
    <property type="entry name" value="Transl_elong_EFTs/EF1B_dimer"/>
</dbReference>
<evidence type="ECO:0000256" key="1">
    <source>
        <dbReference type="ARBA" id="ARBA00005532"/>
    </source>
</evidence>
<dbReference type="Gene3D" id="1.10.8.10">
    <property type="entry name" value="DNA helicase RuvA subunit, C-terminal domain"/>
    <property type="match status" value="1"/>
</dbReference>
<sequence>MFRLCFIIGEFYLIFGGLFVMQIARIAASEVLELVDKDEVTPSGNVKNSPSNFNLFRIERPGKASVKLVAELRKLTEVSILKAREALAATNNDVNAALGWLEKDLATSGAKKAEKLQGRSTSQGLISISKFSSGTGVNAVAGYSGVRAAMVELNCETDFVGRNELFGKLAADIAHTAAYLADISDSKGAFHQHSLELLHDAPLLSEANPGATPRGTISTAIRDAIAKLGENISLRRAISVVENPPLKPHLGLRLSSYVHGSINNPDQGRIGGLVLLALKSKTLSDRLASETFRDDLGRLERALARQIVGFETLSINGDGESALYNQPFMMMGGDNPDTPVKDALVSWSQQRGLRSQSVEDEGVVVLDFMKWTLGETITE</sequence>
<dbReference type="InterPro" id="IPR001816">
    <property type="entry name" value="Transl_elong_EFTs/EF1B"/>
</dbReference>
<dbReference type="Gene3D" id="3.30.479.20">
    <property type="entry name" value="Elongation factor Ts, dimerisation domain"/>
    <property type="match status" value="2"/>
</dbReference>
<keyword evidence="9" id="KW-1185">Reference proteome</keyword>
<dbReference type="PANTHER" id="PTHR11741:SF0">
    <property type="entry name" value="ELONGATION FACTOR TS, MITOCHONDRIAL"/>
    <property type="match status" value="1"/>
</dbReference>
<dbReference type="eggNOG" id="KOG1071">
    <property type="taxonomic scope" value="Eukaryota"/>
</dbReference>
<keyword evidence="4" id="KW-0809">Transit peptide</keyword>
<dbReference type="CDD" id="cd14275">
    <property type="entry name" value="UBA_EF-Ts"/>
    <property type="match status" value="1"/>
</dbReference>
<comment type="function">
    <text evidence="6">Associates with the EF-Tu.GDP complex and induces the exchange of GDP to GTP. It remains bound to the aminoacyl-tRNA.EF-Tu.GTP complex up to the GTP hydrolysis stage on the ribosome.</text>
</comment>
<dbReference type="SUPFAM" id="SSF46934">
    <property type="entry name" value="UBA-like"/>
    <property type="match status" value="1"/>
</dbReference>
<dbReference type="EMBL" id="JH971385">
    <property type="protein sequence ID" value="EKM84052.1"/>
    <property type="molecule type" value="Genomic_DNA"/>
</dbReference>
<dbReference type="AlphaFoldDB" id="K5XKY3"/>
<dbReference type="Pfam" id="PF00889">
    <property type="entry name" value="EF_TS"/>
    <property type="match status" value="1"/>
</dbReference>
<reference evidence="9" key="1">
    <citation type="journal article" date="2012" name="Proc. Natl. Acad. Sci. U.S.A.">
        <title>Genome sequence of the button mushroom Agaricus bisporus reveals mechanisms governing adaptation to a humic-rich ecological niche.</title>
        <authorList>
            <person name="Morin E."/>
            <person name="Kohler A."/>
            <person name="Baker A.R."/>
            <person name="Foulongne-Oriol M."/>
            <person name="Lombard V."/>
            <person name="Nagy L.G."/>
            <person name="Ohm R.A."/>
            <person name="Patyshakuliyeva A."/>
            <person name="Brun A."/>
            <person name="Aerts A.L."/>
            <person name="Bailey A.M."/>
            <person name="Billette C."/>
            <person name="Coutinho P.M."/>
            <person name="Deakin G."/>
            <person name="Doddapaneni H."/>
            <person name="Floudas D."/>
            <person name="Grimwood J."/>
            <person name="Hilden K."/>
            <person name="Kuees U."/>
            <person name="LaButti K.M."/>
            <person name="Lapidus A."/>
            <person name="Lindquist E.A."/>
            <person name="Lucas S.M."/>
            <person name="Murat C."/>
            <person name="Riley R.W."/>
            <person name="Salamov A.A."/>
            <person name="Schmutz J."/>
            <person name="Subramanian V."/>
            <person name="Woesten H.A.B."/>
            <person name="Xu J."/>
            <person name="Eastwood D.C."/>
            <person name="Foster G.D."/>
            <person name="Sonnenberg A.S."/>
            <person name="Cullen D."/>
            <person name="de Vries R.P."/>
            <person name="Lundell T."/>
            <person name="Hibbett D.S."/>
            <person name="Henrissat B."/>
            <person name="Burton K.S."/>
            <person name="Kerrigan R.W."/>
            <person name="Challen M.P."/>
            <person name="Grigoriev I.V."/>
            <person name="Martin F."/>
        </authorList>
    </citation>
    <scope>NUCLEOTIDE SEQUENCE [LARGE SCALE GENOMIC DNA]</scope>
    <source>
        <strain evidence="9">JB137-S8 / ATCC MYA-4627 / FGSC 10392</strain>
    </source>
</reference>
<comment type="subcellular location">
    <subcellularLocation>
        <location evidence="6">Mitochondrion</location>
    </subcellularLocation>
</comment>
<evidence type="ECO:0000256" key="3">
    <source>
        <dbReference type="ARBA" id="ARBA00022917"/>
    </source>
</evidence>
<dbReference type="InterPro" id="IPR009060">
    <property type="entry name" value="UBA-like_sf"/>
</dbReference>
<dbReference type="STRING" id="597362.K5XKY3"/>
<dbReference type="RefSeq" id="XP_007325769.1">
    <property type="nucleotide sequence ID" value="XM_007325707.1"/>
</dbReference>
<feature type="domain" description="Translation elongation factor EFTs/EF1B dimerisation" evidence="7">
    <location>
        <begin position="148"/>
        <end position="282"/>
    </location>
</feature>
<evidence type="ECO:0000313" key="9">
    <source>
        <dbReference type="Proteomes" id="UP000008493"/>
    </source>
</evidence>
<evidence type="ECO:0000256" key="4">
    <source>
        <dbReference type="ARBA" id="ARBA00022946"/>
    </source>
</evidence>
<dbReference type="Proteomes" id="UP000008493">
    <property type="component" value="Unassembled WGS sequence"/>
</dbReference>
<dbReference type="KEGG" id="abp:AGABI1DRAFT96997"/>
<dbReference type="GO" id="GO:0005739">
    <property type="term" value="C:mitochondrion"/>
    <property type="evidence" value="ECO:0007669"/>
    <property type="project" value="UniProtKB-SubCell"/>
</dbReference>
<comment type="similarity">
    <text evidence="1 6">Belongs to the EF-Ts family.</text>
</comment>
<dbReference type="PANTHER" id="PTHR11741">
    <property type="entry name" value="ELONGATION FACTOR TS"/>
    <property type="match status" value="1"/>
</dbReference>
<dbReference type="GO" id="GO:0070125">
    <property type="term" value="P:mitochondrial translational elongation"/>
    <property type="evidence" value="ECO:0007669"/>
    <property type="project" value="TreeGrafter"/>
</dbReference>
<evidence type="ECO:0000313" key="8">
    <source>
        <dbReference type="EMBL" id="EKM84052.1"/>
    </source>
</evidence>
<accession>K5XKY3</accession>
<dbReference type="InParanoid" id="K5XKY3"/>
<keyword evidence="2 6" id="KW-0251">Elongation factor</keyword>
<keyword evidence="3 6" id="KW-0648">Protein biosynthesis</keyword>
<dbReference type="GeneID" id="18832909"/>
<dbReference type="OMA" id="FAKWTVG"/>
<proteinExistence type="inferred from homology"/>